<comment type="caution">
    <text evidence="2">The sequence shown here is derived from an EMBL/GenBank/DDBJ whole genome shotgun (WGS) entry which is preliminary data.</text>
</comment>
<dbReference type="RefSeq" id="WP_155441369.1">
    <property type="nucleotide sequence ID" value="NZ_WNLA01000019.1"/>
</dbReference>
<keyword evidence="1" id="KW-0732">Signal</keyword>
<feature type="chain" id="PRO_5027053462" evidence="1">
    <location>
        <begin position="24"/>
        <end position="335"/>
    </location>
</feature>
<name>A0A6L6Q6X3_9BURK</name>
<accession>A0A6L6Q6X3</accession>
<feature type="signal peptide" evidence="1">
    <location>
        <begin position="1"/>
        <end position="23"/>
    </location>
</feature>
<dbReference type="OrthoDB" id="5297564at2"/>
<evidence type="ECO:0000313" key="3">
    <source>
        <dbReference type="Proteomes" id="UP000484015"/>
    </source>
</evidence>
<evidence type="ECO:0000313" key="2">
    <source>
        <dbReference type="EMBL" id="MTW05021.1"/>
    </source>
</evidence>
<dbReference type="EMBL" id="WNLA01000019">
    <property type="protein sequence ID" value="MTW05021.1"/>
    <property type="molecule type" value="Genomic_DNA"/>
</dbReference>
<organism evidence="2 3">
    <name type="scientific">Pseudoduganella ginsengisoli</name>
    <dbReference type="NCBI Taxonomy" id="1462440"/>
    <lineage>
        <taxon>Bacteria</taxon>
        <taxon>Pseudomonadati</taxon>
        <taxon>Pseudomonadota</taxon>
        <taxon>Betaproteobacteria</taxon>
        <taxon>Burkholderiales</taxon>
        <taxon>Oxalobacteraceae</taxon>
        <taxon>Telluria group</taxon>
        <taxon>Pseudoduganella</taxon>
    </lineage>
</organism>
<protein>
    <submittedName>
        <fullName evidence="2">Transporter</fullName>
    </submittedName>
</protein>
<dbReference type="AlphaFoldDB" id="A0A6L6Q6X3"/>
<keyword evidence="3" id="KW-1185">Reference proteome</keyword>
<gene>
    <name evidence="2" type="ORF">GM668_23370</name>
</gene>
<evidence type="ECO:0000256" key="1">
    <source>
        <dbReference type="SAM" id="SignalP"/>
    </source>
</evidence>
<dbReference type="Proteomes" id="UP000484015">
    <property type="component" value="Unassembled WGS sequence"/>
</dbReference>
<sequence>MKYPTLRAWCAAALLLPAISALAQSSAQPSAADARDALAKKEGEGDQSALLKQTLTAVDKQYSMIKKGQVQVTYDLNYAYIGQEKIVTDIGTAGLTLFEIENVSSHTVTNTISADYGILNNLTGNVTLPAISRYATVKGHSGISNSVGDIGLGARWQPIESRRDSANYTVTGNVRLPTGRSPFKIVSGSGQATGSGVTSFTGGLNINRIVDPVALFGSVSLGGSLPAKHLYQVTGTRILTRVAPGMNIGFGMGFAYALSYGITTTMSFQESISAGSKLRFADGLNAKTSTQTSGMLNFGLGYRVSPKTTVNVSVGIGVTADSPNMSLGMNLPLAF</sequence>
<proteinExistence type="predicted"/>
<reference evidence="2 3" key="1">
    <citation type="submission" date="2019-11" db="EMBL/GenBank/DDBJ databases">
        <title>Type strains purchased from KCTC, JCM and DSMZ.</title>
        <authorList>
            <person name="Lu H."/>
        </authorList>
    </citation>
    <scope>NUCLEOTIDE SEQUENCE [LARGE SCALE GENOMIC DNA]</scope>
    <source>
        <strain evidence="2 3">KCTC 42409</strain>
    </source>
</reference>